<evidence type="ECO:0000256" key="7">
    <source>
        <dbReference type="ARBA" id="ARBA00023136"/>
    </source>
</evidence>
<keyword evidence="10" id="KW-1185">Reference proteome</keyword>
<dbReference type="GO" id="GO:0005886">
    <property type="term" value="C:plasma membrane"/>
    <property type="evidence" value="ECO:0007669"/>
    <property type="project" value="UniProtKB-SubCell"/>
</dbReference>
<keyword evidence="4" id="KW-1003">Cell membrane</keyword>
<dbReference type="Pfam" id="PF06146">
    <property type="entry name" value="PsiE"/>
    <property type="match status" value="1"/>
</dbReference>
<comment type="caution">
    <text evidence="9">The sequence shown here is derived from an EMBL/GenBank/DDBJ whole genome shotgun (WGS) entry which is preliminary data.</text>
</comment>
<dbReference type="EMBL" id="VLKG01000005">
    <property type="protein sequence ID" value="TWH71383.1"/>
    <property type="molecule type" value="Genomic_DNA"/>
</dbReference>
<feature type="transmembrane region" description="Helical" evidence="8">
    <location>
        <begin position="106"/>
        <end position="123"/>
    </location>
</feature>
<dbReference type="InterPro" id="IPR020948">
    <property type="entry name" value="P_starv_induced_PsiE-like"/>
</dbReference>
<keyword evidence="6 8" id="KW-1133">Transmembrane helix</keyword>
<evidence type="ECO:0000256" key="1">
    <source>
        <dbReference type="ARBA" id="ARBA00004429"/>
    </source>
</evidence>
<name>A0A562IL17_9GAMM</name>
<dbReference type="GO" id="GO:0016036">
    <property type="term" value="P:cellular response to phosphate starvation"/>
    <property type="evidence" value="ECO:0007669"/>
    <property type="project" value="InterPro"/>
</dbReference>
<keyword evidence="7 8" id="KW-0472">Membrane</keyword>
<comment type="subcellular location">
    <subcellularLocation>
        <location evidence="1">Cell inner membrane</location>
        <topology evidence="1">Multi-pass membrane protein</topology>
    </subcellularLocation>
</comment>
<evidence type="ECO:0000256" key="4">
    <source>
        <dbReference type="ARBA" id="ARBA00022475"/>
    </source>
</evidence>
<evidence type="ECO:0000313" key="9">
    <source>
        <dbReference type="EMBL" id="TWH71383.1"/>
    </source>
</evidence>
<gene>
    <name evidence="9" type="ORF">LX59_01667</name>
</gene>
<dbReference type="AlphaFoldDB" id="A0A562IL17"/>
<dbReference type="PANTHER" id="PTHR37819">
    <property type="entry name" value="PROTEIN PSIE"/>
    <property type="match status" value="1"/>
</dbReference>
<evidence type="ECO:0000256" key="6">
    <source>
        <dbReference type="ARBA" id="ARBA00022989"/>
    </source>
</evidence>
<evidence type="ECO:0000313" key="10">
    <source>
        <dbReference type="Proteomes" id="UP000319627"/>
    </source>
</evidence>
<feature type="transmembrane region" description="Helical" evidence="8">
    <location>
        <begin position="158"/>
        <end position="176"/>
    </location>
</feature>
<protein>
    <recommendedName>
        <fullName evidence="3">Protein PsiE</fullName>
    </recommendedName>
</protein>
<feature type="transmembrane region" description="Helical" evidence="8">
    <location>
        <begin position="129"/>
        <end position="146"/>
    </location>
</feature>
<reference evidence="9 10" key="1">
    <citation type="submission" date="2019-07" db="EMBL/GenBank/DDBJ databases">
        <title>Genomic Encyclopedia of Type Strains, Phase I: the one thousand microbial genomes (KMG-I) project.</title>
        <authorList>
            <person name="Kyrpides N."/>
        </authorList>
    </citation>
    <scope>NUCLEOTIDE SEQUENCE [LARGE SCALE GENOMIC DNA]</scope>
    <source>
        <strain evidence="9 10">DSM 375</strain>
    </source>
</reference>
<evidence type="ECO:0000256" key="3">
    <source>
        <dbReference type="ARBA" id="ARBA00021903"/>
    </source>
</evidence>
<evidence type="ECO:0000256" key="8">
    <source>
        <dbReference type="SAM" id="Phobius"/>
    </source>
</evidence>
<evidence type="ECO:0000256" key="2">
    <source>
        <dbReference type="ARBA" id="ARBA00005632"/>
    </source>
</evidence>
<dbReference type="InterPro" id="IPR009315">
    <property type="entry name" value="P_starv_induced_PsiE"/>
</dbReference>
<accession>A0A562IL17</accession>
<keyword evidence="5 8" id="KW-0812">Transmembrane</keyword>
<organism evidence="9 10">
    <name type="scientific">Azomonas agilis</name>
    <dbReference type="NCBI Taxonomy" id="116849"/>
    <lineage>
        <taxon>Bacteria</taxon>
        <taxon>Pseudomonadati</taxon>
        <taxon>Pseudomonadota</taxon>
        <taxon>Gammaproteobacteria</taxon>
        <taxon>Pseudomonadales</taxon>
        <taxon>Pseudomonadaceae</taxon>
        <taxon>Azomonas</taxon>
    </lineage>
</organism>
<dbReference type="PANTHER" id="PTHR37819:SF1">
    <property type="entry name" value="PROTEIN PSIE"/>
    <property type="match status" value="1"/>
</dbReference>
<sequence>MYNFMARWAERLRFWLLYIAEKIGQALNKTTYYLARPASEEHATPQNHVAERLRVRLHKHADAFGNLFVETFHYLSLFVIGGCIIWAAVESFDLMIERGHSTIDDILLFFIYLELGAMVGIYFKTNRMPVRFLIYVSITALTRMLIGDIQHNHKPSMGIVMVCGAILLLAIANLIVRYGSYRFPSSGSHDGVVRPKIQAQASDSD</sequence>
<proteinExistence type="inferred from homology"/>
<comment type="similarity">
    <text evidence="2">Belongs to the PsiE family.</text>
</comment>
<feature type="transmembrane region" description="Helical" evidence="8">
    <location>
        <begin position="72"/>
        <end position="94"/>
    </location>
</feature>
<evidence type="ECO:0000256" key="5">
    <source>
        <dbReference type="ARBA" id="ARBA00022692"/>
    </source>
</evidence>
<dbReference type="Proteomes" id="UP000319627">
    <property type="component" value="Unassembled WGS sequence"/>
</dbReference>